<dbReference type="InterPro" id="IPR013986">
    <property type="entry name" value="DExx_box_DNA_helicase_dom_sf"/>
</dbReference>
<evidence type="ECO:0000256" key="7">
    <source>
        <dbReference type="ARBA" id="ARBA00022840"/>
    </source>
</evidence>
<keyword evidence="9" id="KW-0234">DNA repair</keyword>
<dbReference type="RefSeq" id="WP_207683488.1">
    <property type="nucleotide sequence ID" value="NZ_CP061800.1"/>
</dbReference>
<keyword evidence="5" id="KW-0347">Helicase</keyword>
<evidence type="ECO:0000256" key="5">
    <source>
        <dbReference type="ARBA" id="ARBA00022806"/>
    </source>
</evidence>
<sequence>MKQFRLFTGNRVEILAELLANVLKTPLKSALDKEVIVVQSKGMARWISMELARYHGVCANISFRFPNDFIYENFQNILSGLPETSPCDPEIMTWKLMKLLMTCTTKPEFEILENYLEGNGESLRRFQLSERIADIYDQYLIFRPDMISKWEQGKENHWQAMLWRELIRGDEGMHRAGLRNAFFEVLENALKFGNHKLKFPERISVFGISGLPRFHIEVLDAISWFTEVNFFLMNPCGYYWGDILSKGQIKRLAAKDSLYDTDSEALHIEQGNSLLASMGTLGRDFFDLMNEFVSEEYPYFEEPGENTLLSCIQSDIVNLRERGSESKIKDNDFENDTSIQIHSCHSPMREIEVLHDRLLQMFESDPTLRPRDILVMTPDIEIYSPYIQAVFDLPADDSKRIPFSIADRSIRTESRIIDTFMTMLDLTNGRFGAAQIFSVLESPAVCRKFSLSDADLDIIRRWVQDTRIRWGIDSENRRKLGLPDMPENTWKTGLDRLVLGYAMPGGEEKMFSDILPYDFIEGNEASLLGKFLEFTKRLFFHVEFLEKRQTLTEWSDTLKKILDAFFEPDENTEDEAQKIRTRLNQLAEAENEADFNEKIDINVIRCYLRNYFKKEPSRFGFIAGGVTFCAMLPMRSIPFRVICLTGMNSDAYPRQSESTGFDLMAKNIRPGDPSRRNDDRYLFLESVLSAREKLYISYVGQNIRDNSVAPPSVLVSELMDYIEKGFEIPDKKILKDHILIIHRLQAFSPEYFRNSELGTRNLKLGRLFSYSEENLEAARCLLKNRKTPAPFISKCLSDPETEWKTINLSALCRFFNNPAKFLLNKRLHIYLDQKDSVLMEKESFDLNGLDKYFLGRDLVEKKLDTREPEQFFALKKASGQLPHGTVGTCIYDRISQETDQFVKKIQPYIQGTALKPLEVDLSLNGFRLNGKIDAIYPERLVHYRYAKVKSSDRIKTWIHHLVLNCRNGSGYGADSKYPRFSMLAGSDSMWKYEPLENSEAILETLLEKYWEGLKKPLHFFPKTSWEYADMILGKSKSSEAALQKAQNAWTGGDWSSGEIEEDFYFQLCFEHANPLDSEFQKTALEIFEPLINVQEEVSSVE</sequence>
<gene>
    <name evidence="11" type="primary">recC</name>
    <name evidence="11" type="ORF">dnm_049980</name>
</gene>
<dbReference type="SUPFAM" id="SSF52540">
    <property type="entry name" value="P-loop containing nucleoside triphosphate hydrolases"/>
    <property type="match status" value="2"/>
</dbReference>
<dbReference type="PANTHER" id="PTHR30591">
    <property type="entry name" value="RECBCD ENZYME SUBUNIT RECC"/>
    <property type="match status" value="1"/>
</dbReference>
<accession>A0A975BNU3</accession>
<keyword evidence="2" id="KW-0547">Nucleotide-binding</keyword>
<dbReference type="HAMAP" id="MF_01486">
    <property type="entry name" value="RecC"/>
    <property type="match status" value="1"/>
</dbReference>
<dbReference type="Gene3D" id="3.40.50.10930">
    <property type="match status" value="1"/>
</dbReference>
<keyword evidence="8" id="KW-0238">DNA-binding</keyword>
<dbReference type="Gene3D" id="1.10.10.160">
    <property type="match status" value="1"/>
</dbReference>
<keyword evidence="7" id="KW-0067">ATP-binding</keyword>
<keyword evidence="6" id="KW-0269">Exonuclease</keyword>
<protein>
    <submittedName>
        <fullName evidence="11">Exodeoxyribonuclease V, subunit gamma</fullName>
    </submittedName>
</protein>
<dbReference type="SUPFAM" id="SSF52980">
    <property type="entry name" value="Restriction endonuclease-like"/>
    <property type="match status" value="1"/>
</dbReference>
<dbReference type="Pfam" id="PF17946">
    <property type="entry name" value="RecC_C"/>
    <property type="match status" value="1"/>
</dbReference>
<evidence type="ECO:0000256" key="2">
    <source>
        <dbReference type="ARBA" id="ARBA00022741"/>
    </source>
</evidence>
<evidence type="ECO:0000313" key="12">
    <source>
        <dbReference type="Proteomes" id="UP000663722"/>
    </source>
</evidence>
<dbReference type="PANTHER" id="PTHR30591:SF1">
    <property type="entry name" value="RECBCD ENZYME SUBUNIT RECC"/>
    <property type="match status" value="1"/>
</dbReference>
<keyword evidence="4" id="KW-0378">Hydrolase</keyword>
<reference evidence="11" key="1">
    <citation type="journal article" date="2021" name="Microb. Physiol.">
        <title>Proteogenomic Insights into the Physiology of Marine, Sulfate-Reducing, Filamentous Desulfonema limicola and Desulfonema magnum.</title>
        <authorList>
            <person name="Schnaars V."/>
            <person name="Wohlbrand L."/>
            <person name="Scheve S."/>
            <person name="Hinrichs C."/>
            <person name="Reinhardt R."/>
            <person name="Rabus R."/>
        </authorList>
    </citation>
    <scope>NUCLEOTIDE SEQUENCE</scope>
    <source>
        <strain evidence="11">4be13</strain>
    </source>
</reference>
<evidence type="ECO:0000313" key="11">
    <source>
        <dbReference type="EMBL" id="QTA88951.1"/>
    </source>
</evidence>
<dbReference type="InterPro" id="IPR011335">
    <property type="entry name" value="Restrct_endonuc-II-like"/>
</dbReference>
<evidence type="ECO:0000256" key="8">
    <source>
        <dbReference type="ARBA" id="ARBA00023125"/>
    </source>
</evidence>
<evidence type="ECO:0000256" key="4">
    <source>
        <dbReference type="ARBA" id="ARBA00022801"/>
    </source>
</evidence>
<dbReference type="Gene3D" id="1.10.10.990">
    <property type="match status" value="1"/>
</dbReference>
<dbReference type="GO" id="GO:0004386">
    <property type="term" value="F:helicase activity"/>
    <property type="evidence" value="ECO:0007669"/>
    <property type="project" value="UniProtKB-KW"/>
</dbReference>
<dbReference type="Pfam" id="PF04257">
    <property type="entry name" value="Exonuc_V_gamma"/>
    <property type="match status" value="1"/>
</dbReference>
<dbReference type="NCBIfam" id="TIGR01450">
    <property type="entry name" value="recC"/>
    <property type="match status" value="1"/>
</dbReference>
<dbReference type="KEGG" id="dmm:dnm_049980"/>
<dbReference type="GO" id="GO:0006310">
    <property type="term" value="P:DNA recombination"/>
    <property type="evidence" value="ECO:0007669"/>
    <property type="project" value="TreeGrafter"/>
</dbReference>
<keyword evidence="3" id="KW-0227">DNA damage</keyword>
<name>A0A975BNU3_9BACT</name>
<dbReference type="InterPro" id="IPR027417">
    <property type="entry name" value="P-loop_NTPase"/>
</dbReference>
<evidence type="ECO:0000259" key="10">
    <source>
        <dbReference type="Pfam" id="PF17946"/>
    </source>
</evidence>
<organism evidence="11 12">
    <name type="scientific">Desulfonema magnum</name>
    <dbReference type="NCBI Taxonomy" id="45655"/>
    <lineage>
        <taxon>Bacteria</taxon>
        <taxon>Pseudomonadati</taxon>
        <taxon>Thermodesulfobacteriota</taxon>
        <taxon>Desulfobacteria</taxon>
        <taxon>Desulfobacterales</taxon>
        <taxon>Desulfococcaceae</taxon>
        <taxon>Desulfonema</taxon>
    </lineage>
</organism>
<dbReference type="GO" id="GO:0003677">
    <property type="term" value="F:DNA binding"/>
    <property type="evidence" value="ECO:0007669"/>
    <property type="project" value="UniProtKB-KW"/>
</dbReference>
<evidence type="ECO:0000256" key="6">
    <source>
        <dbReference type="ARBA" id="ARBA00022839"/>
    </source>
</evidence>
<keyword evidence="12" id="KW-1185">Reference proteome</keyword>
<dbReference type="PIRSF" id="PIRSF000980">
    <property type="entry name" value="RecC"/>
    <property type="match status" value="1"/>
</dbReference>
<dbReference type="AlphaFoldDB" id="A0A975BNU3"/>
<dbReference type="Proteomes" id="UP000663722">
    <property type="component" value="Chromosome"/>
</dbReference>
<proteinExistence type="inferred from homology"/>
<dbReference type="GO" id="GO:0006281">
    <property type="term" value="P:DNA repair"/>
    <property type="evidence" value="ECO:0007669"/>
    <property type="project" value="UniProtKB-KW"/>
</dbReference>
<evidence type="ECO:0000256" key="9">
    <source>
        <dbReference type="ARBA" id="ARBA00023204"/>
    </source>
</evidence>
<dbReference type="GO" id="GO:0008854">
    <property type="term" value="F:exodeoxyribonuclease V activity"/>
    <property type="evidence" value="ECO:0007669"/>
    <property type="project" value="InterPro"/>
</dbReference>
<dbReference type="InterPro" id="IPR041500">
    <property type="entry name" value="RecC_C"/>
</dbReference>
<dbReference type="GO" id="GO:0009338">
    <property type="term" value="C:exodeoxyribonuclease V complex"/>
    <property type="evidence" value="ECO:0007669"/>
    <property type="project" value="InterPro"/>
</dbReference>
<dbReference type="CDD" id="cd22353">
    <property type="entry name" value="RecC_C-like"/>
    <property type="match status" value="1"/>
</dbReference>
<dbReference type="InterPro" id="IPR006697">
    <property type="entry name" value="RecC"/>
</dbReference>
<keyword evidence="1" id="KW-0540">Nuclease</keyword>
<dbReference type="GO" id="GO:0005524">
    <property type="term" value="F:ATP binding"/>
    <property type="evidence" value="ECO:0007669"/>
    <property type="project" value="UniProtKB-KW"/>
</dbReference>
<feature type="domain" description="RecC C-terminal" evidence="10">
    <location>
        <begin position="803"/>
        <end position="1029"/>
    </location>
</feature>
<evidence type="ECO:0000256" key="3">
    <source>
        <dbReference type="ARBA" id="ARBA00022763"/>
    </source>
</evidence>
<dbReference type="Gene3D" id="3.40.50.300">
    <property type="entry name" value="P-loop containing nucleotide triphosphate hydrolases"/>
    <property type="match status" value="2"/>
</dbReference>
<dbReference type="EMBL" id="CP061800">
    <property type="protein sequence ID" value="QTA88951.1"/>
    <property type="molecule type" value="Genomic_DNA"/>
</dbReference>
<evidence type="ECO:0000256" key="1">
    <source>
        <dbReference type="ARBA" id="ARBA00022722"/>
    </source>
</evidence>